<feature type="chain" id="PRO_5038369132" evidence="1">
    <location>
        <begin position="24"/>
        <end position="214"/>
    </location>
</feature>
<keyword evidence="1" id="KW-0732">Signal</keyword>
<evidence type="ECO:0000256" key="1">
    <source>
        <dbReference type="SAM" id="SignalP"/>
    </source>
</evidence>
<dbReference type="InterPro" id="IPR009003">
    <property type="entry name" value="Peptidase_S1_PA"/>
</dbReference>
<evidence type="ECO:0000313" key="3">
    <source>
        <dbReference type="Proteomes" id="UP000199251"/>
    </source>
</evidence>
<dbReference type="STRING" id="141349.BN1232_05236"/>
<evidence type="ECO:0000313" key="2">
    <source>
        <dbReference type="EMBL" id="CQD21349.1"/>
    </source>
</evidence>
<dbReference type="Proteomes" id="UP000199251">
    <property type="component" value="Unassembled WGS sequence"/>
</dbReference>
<protein>
    <submittedName>
        <fullName evidence="2">Trypsin domain-containing protein</fullName>
    </submittedName>
</protein>
<dbReference type="RefSeq" id="WP_090607038.1">
    <property type="nucleotide sequence ID" value="NZ_CTEE01000001.1"/>
</dbReference>
<name>A0A0E4CQH0_MYCLN</name>
<sequence>MAIARLRGLGLFAAMMMAATVFANKAAAEEPPMPGVQLEDESSKCTAGFAAQGNDGSYYLLTSGHCDAHDGSVWTYGPSIPLGAITVSEKEGDKRDAAIIRLNPAVGVPTGGVGGLTIRDVLSSNELKVDTPFCKLGAVTGETCGNITAINGDVLEAGVYSLGGDSGSPGYVKNDDGTVSAVGILMSSPEGDDNTTYFTLVHPLLGKWGIRILP</sequence>
<dbReference type="EMBL" id="CTEE01000001">
    <property type="protein sequence ID" value="CQD21349.1"/>
    <property type="molecule type" value="Genomic_DNA"/>
</dbReference>
<gene>
    <name evidence="2" type="ORF">BN1232_05236</name>
</gene>
<dbReference type="InterPro" id="IPR043504">
    <property type="entry name" value="Peptidase_S1_PA_chymotrypsin"/>
</dbReference>
<dbReference type="OrthoDB" id="4773429at2"/>
<dbReference type="Gene3D" id="2.40.10.10">
    <property type="entry name" value="Trypsin-like serine proteases"/>
    <property type="match status" value="2"/>
</dbReference>
<dbReference type="CDD" id="cd21112">
    <property type="entry name" value="alphaLP-like"/>
    <property type="match status" value="1"/>
</dbReference>
<dbReference type="SUPFAM" id="SSF50494">
    <property type="entry name" value="Trypsin-like serine proteases"/>
    <property type="match status" value="1"/>
</dbReference>
<proteinExistence type="predicted"/>
<dbReference type="AlphaFoldDB" id="A0A0E4CQH0"/>
<accession>A0A0E4CQH0</accession>
<feature type="signal peptide" evidence="1">
    <location>
        <begin position="1"/>
        <end position="23"/>
    </location>
</feature>
<organism evidence="2 3">
    <name type="scientific">Mycobacterium lentiflavum</name>
    <dbReference type="NCBI Taxonomy" id="141349"/>
    <lineage>
        <taxon>Bacteria</taxon>
        <taxon>Bacillati</taxon>
        <taxon>Actinomycetota</taxon>
        <taxon>Actinomycetes</taxon>
        <taxon>Mycobacteriales</taxon>
        <taxon>Mycobacteriaceae</taxon>
        <taxon>Mycobacterium</taxon>
        <taxon>Mycobacterium simiae complex</taxon>
    </lineage>
</organism>
<reference evidence="2 3" key="1">
    <citation type="submission" date="2015-03" db="EMBL/GenBank/DDBJ databases">
        <authorList>
            <person name="Urmite Genomes"/>
        </authorList>
    </citation>
    <scope>NUCLEOTIDE SEQUENCE [LARGE SCALE GENOMIC DNA]</scope>
    <source>
        <strain evidence="2 3">CSUR P1491</strain>
    </source>
</reference>